<dbReference type="OrthoDB" id="9801249at2"/>
<keyword evidence="8" id="KW-1185">Reference proteome</keyword>
<evidence type="ECO:0000313" key="8">
    <source>
        <dbReference type="Proteomes" id="UP000249873"/>
    </source>
</evidence>
<feature type="active site" description="Nucleophile" evidence="4">
    <location>
        <position position="65"/>
    </location>
</feature>
<dbReference type="AlphaFoldDB" id="A0A2Z4GHH7"/>
<dbReference type="PIRSF" id="PIRSF006278">
    <property type="entry name" value="ACCD_DCysDesulf"/>
    <property type="match status" value="1"/>
</dbReference>
<comment type="cofactor">
    <cofactor evidence="1">
        <name>pyridoxal 5'-phosphate</name>
        <dbReference type="ChEBI" id="CHEBI:597326"/>
    </cofactor>
</comment>
<evidence type="ECO:0000256" key="2">
    <source>
        <dbReference type="ARBA" id="ARBA00008639"/>
    </source>
</evidence>
<dbReference type="KEGG" id="als:DJ013_12015"/>
<dbReference type="Gene3D" id="3.40.50.1100">
    <property type="match status" value="2"/>
</dbReference>
<proteinExistence type="inferred from homology"/>
<evidence type="ECO:0000256" key="1">
    <source>
        <dbReference type="ARBA" id="ARBA00001933"/>
    </source>
</evidence>
<organism evidence="7 8">
    <name type="scientific">Arcticibacterium luteifluviistationis</name>
    <dbReference type="NCBI Taxonomy" id="1784714"/>
    <lineage>
        <taxon>Bacteria</taxon>
        <taxon>Pseudomonadati</taxon>
        <taxon>Bacteroidota</taxon>
        <taxon>Cytophagia</taxon>
        <taxon>Cytophagales</taxon>
        <taxon>Leadbetterellaceae</taxon>
        <taxon>Arcticibacterium</taxon>
    </lineage>
</organism>
<evidence type="ECO:0000256" key="4">
    <source>
        <dbReference type="PIRSR" id="PIRSR006278-1"/>
    </source>
</evidence>
<feature type="modified residue" description="N6-(pyridoxal phosphate)lysine" evidence="5">
    <location>
        <position position="38"/>
    </location>
</feature>
<evidence type="ECO:0000259" key="6">
    <source>
        <dbReference type="Pfam" id="PF00291"/>
    </source>
</evidence>
<dbReference type="InterPro" id="IPR001926">
    <property type="entry name" value="TrpB-like_PALP"/>
</dbReference>
<dbReference type="InterPro" id="IPR036052">
    <property type="entry name" value="TrpB-like_PALP_sf"/>
</dbReference>
<evidence type="ECO:0000256" key="3">
    <source>
        <dbReference type="ARBA" id="ARBA00022898"/>
    </source>
</evidence>
<comment type="similarity">
    <text evidence="2">Belongs to the ACC deaminase/D-cysteine desulfhydrase family.</text>
</comment>
<name>A0A2Z4GHH7_9BACT</name>
<dbReference type="Proteomes" id="UP000249873">
    <property type="component" value="Chromosome"/>
</dbReference>
<dbReference type="SUPFAM" id="SSF53686">
    <property type="entry name" value="Tryptophan synthase beta subunit-like PLP-dependent enzymes"/>
    <property type="match status" value="1"/>
</dbReference>
<keyword evidence="3 5" id="KW-0663">Pyridoxal phosphate</keyword>
<dbReference type="EMBL" id="CP029480">
    <property type="protein sequence ID" value="AWW00893.1"/>
    <property type="molecule type" value="Genomic_DNA"/>
</dbReference>
<dbReference type="InterPro" id="IPR027278">
    <property type="entry name" value="ACCD_DCysDesulf"/>
</dbReference>
<evidence type="ECO:0000313" key="7">
    <source>
        <dbReference type="EMBL" id="AWW00893.1"/>
    </source>
</evidence>
<feature type="domain" description="Tryptophan synthase beta chain-like PALP" evidence="6">
    <location>
        <begin position="3"/>
        <end position="280"/>
    </location>
</feature>
<reference evidence="7 8" key="1">
    <citation type="submission" date="2018-05" db="EMBL/GenBank/DDBJ databases">
        <title>Complete genome sequence of Arcticibacterium luteifluviistationis SM1504T, a cytophagaceae bacterium isolated from Arctic surface seawater.</title>
        <authorList>
            <person name="Li Y."/>
            <person name="Qin Q.-L."/>
        </authorList>
    </citation>
    <scope>NUCLEOTIDE SEQUENCE [LARGE SCALE GENOMIC DNA]</scope>
    <source>
        <strain evidence="7 8">SM1504</strain>
    </source>
</reference>
<dbReference type="Pfam" id="PF00291">
    <property type="entry name" value="PALP"/>
    <property type="match status" value="1"/>
</dbReference>
<dbReference type="GO" id="GO:0019148">
    <property type="term" value="F:D-cysteine desulfhydrase activity"/>
    <property type="evidence" value="ECO:0007669"/>
    <property type="project" value="TreeGrafter"/>
</dbReference>
<sequence>MLYPTPLEKLSSPVFDKKGLEIWVKRDDLCHPEVSGNKFRKLKFNLLKAKELKKETLISFGGAYSNHIYALAAAAQLFDFKSEAIIRGQELNENSSPTLTFASQKGMKMHFVTRSDYRDKAALSSNFSDESKFFIPEGGSNQYALPGCAEIIDEVLTEITPTHFCLAAGTGGTAAGVLSNKNFKGEVYGFPALKNGGFLINEIQGLLQEPTDRLSFFEEYHFGGYAKYNDTLLKFIKDFESEFDILLEHIYTAKLFFGVFDLIEKGQFPTGSKIVIYHSGGLQGRLPILSEN</sequence>
<gene>
    <name evidence="7" type="ORF">DJ013_12015</name>
</gene>
<evidence type="ECO:0000256" key="5">
    <source>
        <dbReference type="PIRSR" id="PIRSR006278-2"/>
    </source>
</evidence>
<accession>A0A2Z4GHH7</accession>
<dbReference type="PANTHER" id="PTHR43780">
    <property type="entry name" value="1-AMINOCYCLOPROPANE-1-CARBOXYLATE DEAMINASE-RELATED"/>
    <property type="match status" value="1"/>
</dbReference>
<protein>
    <submittedName>
        <fullName evidence="7">1-aminocyclopropane-1-carboxylate deaminase</fullName>
    </submittedName>
</protein>
<dbReference type="PANTHER" id="PTHR43780:SF2">
    <property type="entry name" value="1-AMINOCYCLOPROPANE-1-CARBOXYLATE DEAMINASE-RELATED"/>
    <property type="match status" value="1"/>
</dbReference>